<gene>
    <name evidence="2" type="ORF">Slin15195_G088230</name>
</gene>
<name>A0A9Q9AU82_9PEZI</name>
<evidence type="ECO:0000313" key="3">
    <source>
        <dbReference type="Proteomes" id="UP001056384"/>
    </source>
</evidence>
<feature type="compositionally biased region" description="Polar residues" evidence="1">
    <location>
        <begin position="82"/>
        <end position="93"/>
    </location>
</feature>
<dbReference type="EMBL" id="CP099424">
    <property type="protein sequence ID" value="USW55504.1"/>
    <property type="molecule type" value="Genomic_DNA"/>
</dbReference>
<feature type="compositionally biased region" description="Basic and acidic residues" evidence="1">
    <location>
        <begin position="26"/>
        <end position="35"/>
    </location>
</feature>
<feature type="compositionally biased region" description="Low complexity" evidence="1">
    <location>
        <begin position="36"/>
        <end position="56"/>
    </location>
</feature>
<evidence type="ECO:0000313" key="2">
    <source>
        <dbReference type="EMBL" id="USW55504.1"/>
    </source>
</evidence>
<proteinExistence type="predicted"/>
<feature type="region of interest" description="Disordered" evidence="1">
    <location>
        <begin position="1"/>
        <end position="93"/>
    </location>
</feature>
<dbReference type="Proteomes" id="UP001056384">
    <property type="component" value="Chromosome 7"/>
</dbReference>
<dbReference type="AlphaFoldDB" id="A0A9Q9AU82"/>
<feature type="region of interest" description="Disordered" evidence="1">
    <location>
        <begin position="146"/>
        <end position="172"/>
    </location>
</feature>
<protein>
    <submittedName>
        <fullName evidence="2">Uncharacterized protein</fullName>
    </submittedName>
</protein>
<organism evidence="2 3">
    <name type="scientific">Septoria linicola</name>
    <dbReference type="NCBI Taxonomy" id="215465"/>
    <lineage>
        <taxon>Eukaryota</taxon>
        <taxon>Fungi</taxon>
        <taxon>Dikarya</taxon>
        <taxon>Ascomycota</taxon>
        <taxon>Pezizomycotina</taxon>
        <taxon>Dothideomycetes</taxon>
        <taxon>Dothideomycetidae</taxon>
        <taxon>Mycosphaerellales</taxon>
        <taxon>Mycosphaerellaceae</taxon>
        <taxon>Septoria</taxon>
    </lineage>
</organism>
<evidence type="ECO:0000256" key="1">
    <source>
        <dbReference type="SAM" id="MobiDB-lite"/>
    </source>
</evidence>
<accession>A0A9Q9AU82</accession>
<reference evidence="2" key="1">
    <citation type="submission" date="2022-06" db="EMBL/GenBank/DDBJ databases">
        <title>Complete genome sequences of two strains of the flax pathogen Septoria linicola.</title>
        <authorList>
            <person name="Lapalu N."/>
            <person name="Simon A."/>
            <person name="Demenou B."/>
            <person name="Paumier D."/>
            <person name="Guillot M.-P."/>
            <person name="Gout L."/>
            <person name="Valade R."/>
        </authorList>
    </citation>
    <scope>NUCLEOTIDE SEQUENCE</scope>
    <source>
        <strain evidence="2">SE15195</strain>
    </source>
</reference>
<sequence>MELRSAARLRPPRPQATAIKVTASTARKELPRIRDPSPVQSPSPVRSLPATAARPPRSGRLRPSRISPEGPPRKDVRFSPVSAANRTSPGGTTVYRQIAGMRFTKLSLFEHEQYTRYTGDEDGQRGTVDERYSAIPAGTTIRNRPAFRPALAWSPPPSNSPPRSSSPFDIRSPIRFRREDSDVDTIWSRQGRRSVLVLVCVLLTLLFANDPGHLRDRIKAFVWPPGDSDGNSSRVLVDPFGTDHIPRITDSTLSIDQFCNQMDGTGISSAILKKVSHNVQDFATWIQVMRQAREPELNILAERYDKQLTEAFVVKALAHDLEIRMCQLSSTLMDKGLESEDTRVFATKLRSYKGQAEKIRLSETATQKSNSWTAAKPKDWDYNLVDDAFHSLQDYLFHRQRLALKMYDEASSLIPPSVKFVERYAAFVHIPMYADHDRVEACEAIKARRWFSLAWHCATKSRGDLLYEDVHSGDHHRPRLWGSTMQQYLKESTDIWNDYAKHLGDGLSLLADLPKLKKDLTAEGIPARIDHLQSLFENVAKQADLTAERLQDAYERKYVVELDLNKQPIPDSLKYAPPEIGYCKGCDERAASSWTSSSASSESHWSSVLKGLPTGKTAQLMHVTQPETSRILSSPPDPTITELVKVVKVYG</sequence>
<keyword evidence="3" id="KW-1185">Reference proteome</keyword>